<keyword evidence="8" id="KW-1185">Reference proteome</keyword>
<feature type="transmembrane region" description="Helical" evidence="6">
    <location>
        <begin position="36"/>
        <end position="59"/>
    </location>
</feature>
<name>A0A1H7L1K4_OLID1</name>
<feature type="transmembrane region" description="Helical" evidence="6">
    <location>
        <begin position="182"/>
        <end position="210"/>
    </location>
</feature>
<dbReference type="PANTHER" id="PTHR30213:SF1">
    <property type="entry name" value="INNER MEMBRANE PROTEIN YHJD"/>
    <property type="match status" value="1"/>
</dbReference>
<dbReference type="Proteomes" id="UP000199421">
    <property type="component" value="Unassembled WGS sequence"/>
</dbReference>
<dbReference type="NCBIfam" id="TIGR00765">
    <property type="entry name" value="yihY_not_rbn"/>
    <property type="match status" value="1"/>
</dbReference>
<protein>
    <submittedName>
        <fullName evidence="7">Membrane protein</fullName>
    </submittedName>
</protein>
<keyword evidence="5 6" id="KW-0472">Membrane</keyword>
<evidence type="ECO:0000313" key="7">
    <source>
        <dbReference type="EMBL" id="SEK92265.1"/>
    </source>
</evidence>
<dbReference type="OrthoDB" id="9797028at2"/>
<organism evidence="7 8">
    <name type="scientific">Olivibacter domesticus</name>
    <name type="common">Pseudosphingobacterium domesticum</name>
    <dbReference type="NCBI Taxonomy" id="407022"/>
    <lineage>
        <taxon>Bacteria</taxon>
        <taxon>Pseudomonadati</taxon>
        <taxon>Bacteroidota</taxon>
        <taxon>Sphingobacteriia</taxon>
        <taxon>Sphingobacteriales</taxon>
        <taxon>Sphingobacteriaceae</taxon>
        <taxon>Olivibacter</taxon>
    </lineage>
</organism>
<sequence>MAKLFTKSSFKNGFKIMKDTFNGFIDENCMKLSASLAYYTVFSLGPMLVLLISLAGIFLGQDAIEGKIFYEIKGLIGSKPALQVQEMIKNLQISGKSTTALVISIITLAVGATSVFSDIQNSINMIWHVKAKPKRGWVKLIKDRLLSSSLIISLGFLLVVSLIVNGVIIALTDRLKIYFPDITVLLLNIINLLISFIIISSLFAIIFKVLPDVKIKWKDVRAGAIFTTIFFIIGRFLIGFYLETSGTESAYGAAGSIILILLWVYYTAAILYFGAVFTRVFAEYKGSAIEPADFAVHIEEKETEKVVDVLPPINKHKS</sequence>
<proteinExistence type="predicted"/>
<evidence type="ECO:0000313" key="8">
    <source>
        <dbReference type="Proteomes" id="UP000199421"/>
    </source>
</evidence>
<evidence type="ECO:0000256" key="2">
    <source>
        <dbReference type="ARBA" id="ARBA00022475"/>
    </source>
</evidence>
<keyword evidence="4 6" id="KW-1133">Transmembrane helix</keyword>
<evidence type="ECO:0000256" key="6">
    <source>
        <dbReference type="SAM" id="Phobius"/>
    </source>
</evidence>
<comment type="subcellular location">
    <subcellularLocation>
        <location evidence="1">Cell membrane</location>
        <topology evidence="1">Multi-pass membrane protein</topology>
    </subcellularLocation>
</comment>
<dbReference type="GO" id="GO:0005886">
    <property type="term" value="C:plasma membrane"/>
    <property type="evidence" value="ECO:0007669"/>
    <property type="project" value="UniProtKB-SubCell"/>
</dbReference>
<keyword evidence="3 6" id="KW-0812">Transmembrane</keyword>
<dbReference type="STRING" id="407022.SAMN05661044_01515"/>
<accession>A0A1H7L1K4</accession>
<dbReference type="EMBL" id="FOAF01000001">
    <property type="protein sequence ID" value="SEK92265.1"/>
    <property type="molecule type" value="Genomic_DNA"/>
</dbReference>
<evidence type="ECO:0000256" key="4">
    <source>
        <dbReference type="ARBA" id="ARBA00022989"/>
    </source>
</evidence>
<keyword evidence="2" id="KW-1003">Cell membrane</keyword>
<gene>
    <name evidence="7" type="ORF">SAMN05661044_01515</name>
</gene>
<dbReference type="AlphaFoldDB" id="A0A1H7L1K4"/>
<dbReference type="PIRSF" id="PIRSF035875">
    <property type="entry name" value="RNase_BN"/>
    <property type="match status" value="1"/>
</dbReference>
<feature type="transmembrane region" description="Helical" evidence="6">
    <location>
        <begin position="145"/>
        <end position="170"/>
    </location>
</feature>
<dbReference type="RefSeq" id="WP_093321300.1">
    <property type="nucleotide sequence ID" value="NZ_FOAF01000001.1"/>
</dbReference>
<feature type="transmembrane region" description="Helical" evidence="6">
    <location>
        <begin position="254"/>
        <end position="277"/>
    </location>
</feature>
<evidence type="ECO:0000256" key="5">
    <source>
        <dbReference type="ARBA" id="ARBA00023136"/>
    </source>
</evidence>
<evidence type="ECO:0000256" key="3">
    <source>
        <dbReference type="ARBA" id="ARBA00022692"/>
    </source>
</evidence>
<feature type="transmembrane region" description="Helical" evidence="6">
    <location>
        <begin position="222"/>
        <end position="242"/>
    </location>
</feature>
<reference evidence="8" key="1">
    <citation type="submission" date="2016-10" db="EMBL/GenBank/DDBJ databases">
        <authorList>
            <person name="Varghese N."/>
            <person name="Submissions S."/>
        </authorList>
    </citation>
    <scope>NUCLEOTIDE SEQUENCE [LARGE SCALE GENOMIC DNA]</scope>
    <source>
        <strain evidence="8">DSM 18733</strain>
    </source>
</reference>
<dbReference type="InterPro" id="IPR017039">
    <property type="entry name" value="Virul_fac_BrkB"/>
</dbReference>
<dbReference type="Pfam" id="PF03631">
    <property type="entry name" value="Virul_fac_BrkB"/>
    <property type="match status" value="1"/>
</dbReference>
<evidence type="ECO:0000256" key="1">
    <source>
        <dbReference type="ARBA" id="ARBA00004651"/>
    </source>
</evidence>
<dbReference type="PANTHER" id="PTHR30213">
    <property type="entry name" value="INNER MEMBRANE PROTEIN YHJD"/>
    <property type="match status" value="1"/>
</dbReference>